<proteinExistence type="predicted"/>
<name>A0AA95HCL5_9GAMM</name>
<evidence type="ECO:0008006" key="3">
    <source>
        <dbReference type="Google" id="ProtNLM"/>
    </source>
</evidence>
<accession>A0AA95HCL5</accession>
<organism evidence="2">
    <name type="scientific">Candidatus Thiothrix putei</name>
    <dbReference type="NCBI Taxonomy" id="3080811"/>
    <lineage>
        <taxon>Bacteria</taxon>
        <taxon>Pseudomonadati</taxon>
        <taxon>Pseudomonadota</taxon>
        <taxon>Gammaproteobacteria</taxon>
        <taxon>Thiotrichales</taxon>
        <taxon>Thiotrichaceae</taxon>
        <taxon>Thiothrix</taxon>
    </lineage>
</organism>
<reference evidence="2" key="2">
    <citation type="submission" date="2023-04" db="EMBL/GenBank/DDBJ databases">
        <authorList>
            <person name="Beletskiy A.V."/>
            <person name="Mardanov A.V."/>
            <person name="Ravin N.V."/>
        </authorList>
    </citation>
    <scope>NUCLEOTIDE SEQUENCE</scope>
    <source>
        <strain evidence="2">GKL-02</strain>
    </source>
</reference>
<evidence type="ECO:0000256" key="1">
    <source>
        <dbReference type="SAM" id="Phobius"/>
    </source>
</evidence>
<evidence type="ECO:0000313" key="2">
    <source>
        <dbReference type="EMBL" id="WGZ94475.1"/>
    </source>
</evidence>
<protein>
    <recommendedName>
        <fullName evidence="3">Anti-sigma factor</fullName>
    </recommendedName>
</protein>
<feature type="transmembrane region" description="Helical" evidence="1">
    <location>
        <begin position="120"/>
        <end position="144"/>
    </location>
</feature>
<keyword evidence="1" id="KW-0812">Transmembrane</keyword>
<keyword evidence="1" id="KW-1133">Transmembrane helix</keyword>
<dbReference type="Proteomes" id="UP001301326">
    <property type="component" value="Chromosome"/>
</dbReference>
<dbReference type="AlphaFoldDB" id="A0AA95HCL5"/>
<gene>
    <name evidence="2" type="ORF">QJT81_00355</name>
</gene>
<reference evidence="2" key="1">
    <citation type="journal article" date="2023" name="Int. J. Mol. Sci.">
        <title>Metagenomics Revealed a New Genus 'Candidatus Thiocaldithrix dubininis' gen. nov., sp. nov. and a New Species 'Candidatus Thiothrix putei' sp. nov. in the Family Thiotrichaceae, Some Members of Which Have Traits of Both Na+- and H+-Motive Energetics.</title>
        <authorList>
            <person name="Ravin N.V."/>
            <person name="Muntyan M.S."/>
            <person name="Smolyakov D.D."/>
            <person name="Rudenko T.S."/>
            <person name="Beletsky A.V."/>
            <person name="Mardanov A.V."/>
            <person name="Grabovich M.Y."/>
        </authorList>
    </citation>
    <scope>NUCLEOTIDE SEQUENCE</scope>
    <source>
        <strain evidence="2">GKL-02</strain>
    </source>
</reference>
<dbReference type="KEGG" id="tput:QJT81_00355"/>
<dbReference type="EMBL" id="CP124756">
    <property type="protein sequence ID" value="WGZ94475.1"/>
    <property type="molecule type" value="Genomic_DNA"/>
</dbReference>
<sequence>MSQYPHGDPIEEARLLLPWFITGKLSEPERKLVENVLAKYPELADEYRRELKMVEMIRANNALLQLSAVDTTQQRLEKLMRRIEREEHTGNVPQASLTRQPAWLKDFRQKLRHFFSNTSWLIPANAVFAALLLIQAGFLGWFVYTNSTLQDNSIYVTATATDDPAAVPLVKGMVLLVDFNGEAQMHQVREFLLRWNARIVDGPEGGGLFKIEVKDVSPSAQQSDAILQQMGQDNTVIAFIGREY</sequence>
<keyword evidence="1" id="KW-0472">Membrane</keyword>